<dbReference type="InterPro" id="IPR005162">
    <property type="entry name" value="Retrotrans_gag_dom"/>
</dbReference>
<dbReference type="Proteomes" id="UP001151760">
    <property type="component" value="Unassembled WGS sequence"/>
</dbReference>
<evidence type="ECO:0000259" key="2">
    <source>
        <dbReference type="Pfam" id="PF03732"/>
    </source>
</evidence>
<sequence length="412" mass="46464">MGMNKKVGMEVTEEMEMEVTEEMEMELTDEMEMEATEEMEMEVTKEMIIEGMDEIEMEIEMGIMVEKMETVFNISNCPPKYQVKYATCTLQDSALTWWNSHKRRIGVDAAYAMKWAGLIKLMTEVYCPRNEIQKMETELWNLTVKGNDLTTYTQRFQELIFLCTRMVPDEEDRSERFIVGLPDNIQGNVIAANLARLQDAIRIANQLMNKKLQGYAARSAENKRRMESNPRDNYGQQPPFKRQNVSGQNVARAYTTGNNKRKRYAGPHPLCNKCKYHHVGQCIVKCNNCKRVGHQMRDYRSVAAVPNTQRAPLGNQQVGNKTGNQTGGNEATAKAYAILQAKGYCHGGGGTNPDSNVVTGTFLLNNCYATMLFDSGADKSFMSTTFSALLDVAPSTLDTSYAVELADGRRIS</sequence>
<proteinExistence type="predicted"/>
<dbReference type="Pfam" id="PF08284">
    <property type="entry name" value="RVP_2"/>
    <property type="match status" value="1"/>
</dbReference>
<name>A0ABQ5FU26_9ASTR</name>
<comment type="caution">
    <text evidence="3">The sequence shown here is derived from an EMBL/GenBank/DDBJ whole genome shotgun (WGS) entry which is preliminary data.</text>
</comment>
<dbReference type="GO" id="GO:0003964">
    <property type="term" value="F:RNA-directed DNA polymerase activity"/>
    <property type="evidence" value="ECO:0007669"/>
    <property type="project" value="UniProtKB-KW"/>
</dbReference>
<reference evidence="3" key="1">
    <citation type="journal article" date="2022" name="Int. J. Mol. Sci.">
        <title>Draft Genome of Tanacetum Coccineum: Genomic Comparison of Closely Related Tanacetum-Family Plants.</title>
        <authorList>
            <person name="Yamashiro T."/>
            <person name="Shiraishi A."/>
            <person name="Nakayama K."/>
            <person name="Satake H."/>
        </authorList>
    </citation>
    <scope>NUCLEOTIDE SEQUENCE</scope>
</reference>
<dbReference type="InterPro" id="IPR032567">
    <property type="entry name" value="RTL1-rel"/>
</dbReference>
<feature type="region of interest" description="Disordered" evidence="1">
    <location>
        <begin position="215"/>
        <end position="249"/>
    </location>
</feature>
<organism evidence="3 4">
    <name type="scientific">Tanacetum coccineum</name>
    <dbReference type="NCBI Taxonomy" id="301880"/>
    <lineage>
        <taxon>Eukaryota</taxon>
        <taxon>Viridiplantae</taxon>
        <taxon>Streptophyta</taxon>
        <taxon>Embryophyta</taxon>
        <taxon>Tracheophyta</taxon>
        <taxon>Spermatophyta</taxon>
        <taxon>Magnoliopsida</taxon>
        <taxon>eudicotyledons</taxon>
        <taxon>Gunneridae</taxon>
        <taxon>Pentapetalae</taxon>
        <taxon>asterids</taxon>
        <taxon>campanulids</taxon>
        <taxon>Asterales</taxon>
        <taxon>Asteraceae</taxon>
        <taxon>Asteroideae</taxon>
        <taxon>Anthemideae</taxon>
        <taxon>Anthemidinae</taxon>
        <taxon>Tanacetum</taxon>
    </lineage>
</organism>
<keyword evidence="3" id="KW-0808">Transferase</keyword>
<evidence type="ECO:0000313" key="4">
    <source>
        <dbReference type="Proteomes" id="UP001151760"/>
    </source>
</evidence>
<protein>
    <submittedName>
        <fullName evidence="3">Reverse transcriptase domain-containing protein</fullName>
    </submittedName>
</protein>
<evidence type="ECO:0000313" key="3">
    <source>
        <dbReference type="EMBL" id="GJT66368.1"/>
    </source>
</evidence>
<keyword evidence="3" id="KW-0695">RNA-directed DNA polymerase</keyword>
<gene>
    <name evidence="3" type="ORF">Tco_1017848</name>
</gene>
<evidence type="ECO:0000256" key="1">
    <source>
        <dbReference type="SAM" id="MobiDB-lite"/>
    </source>
</evidence>
<dbReference type="PANTHER" id="PTHR15503:SF45">
    <property type="entry name" value="RNA-DIRECTED DNA POLYMERASE HOMOLOG"/>
    <property type="match status" value="1"/>
</dbReference>
<dbReference type="EMBL" id="BQNB010017709">
    <property type="protein sequence ID" value="GJT66368.1"/>
    <property type="molecule type" value="Genomic_DNA"/>
</dbReference>
<keyword evidence="4" id="KW-1185">Reference proteome</keyword>
<keyword evidence="3" id="KW-0548">Nucleotidyltransferase</keyword>
<feature type="domain" description="Retrotransposon gag" evidence="2">
    <location>
        <begin position="84"/>
        <end position="182"/>
    </location>
</feature>
<accession>A0ABQ5FU26</accession>
<reference evidence="3" key="2">
    <citation type="submission" date="2022-01" db="EMBL/GenBank/DDBJ databases">
        <authorList>
            <person name="Yamashiro T."/>
            <person name="Shiraishi A."/>
            <person name="Satake H."/>
            <person name="Nakayama K."/>
        </authorList>
    </citation>
    <scope>NUCLEOTIDE SEQUENCE</scope>
</reference>
<dbReference type="PANTHER" id="PTHR15503">
    <property type="entry name" value="LDOC1 RELATED"/>
    <property type="match status" value="1"/>
</dbReference>
<dbReference type="Pfam" id="PF03732">
    <property type="entry name" value="Retrotrans_gag"/>
    <property type="match status" value="1"/>
</dbReference>
<feature type="compositionally biased region" description="Basic and acidic residues" evidence="1">
    <location>
        <begin position="220"/>
        <end position="230"/>
    </location>
</feature>